<reference evidence="2 3" key="1">
    <citation type="submission" date="2022-11" db="EMBL/GenBank/DDBJ databases">
        <title>Minimal conservation of predation-associated metabolite biosynthetic gene clusters underscores biosynthetic potential of Myxococcota including descriptions for ten novel species: Archangium lansinium sp. nov., Myxococcus landrumus sp. nov., Nannocystis bai.</title>
        <authorList>
            <person name="Ahearne A."/>
            <person name="Stevens C."/>
            <person name="Dowd S."/>
        </authorList>
    </citation>
    <scope>NUCLEOTIDE SEQUENCE [LARGE SCALE GENOMIC DNA]</scope>
    <source>
        <strain evidence="2 3">NCELM</strain>
    </source>
</reference>
<dbReference type="Pfam" id="PF13304">
    <property type="entry name" value="AAA_21"/>
    <property type="match status" value="2"/>
</dbReference>
<dbReference type="EMBL" id="JAQNDN010000028">
    <property type="protein sequence ID" value="MDC0675664.1"/>
    <property type="molecule type" value="Genomic_DNA"/>
</dbReference>
<dbReference type="SMART" id="SM00382">
    <property type="entry name" value="AAA"/>
    <property type="match status" value="1"/>
</dbReference>
<comment type="caution">
    <text evidence="2">The sequence shown here is derived from an EMBL/GenBank/DDBJ whole genome shotgun (WGS) entry which is preliminary data.</text>
</comment>
<evidence type="ECO:0000313" key="3">
    <source>
        <dbReference type="Proteomes" id="UP001217838"/>
    </source>
</evidence>
<accession>A0ABT5BNC1</accession>
<dbReference type="CDD" id="cd00267">
    <property type="entry name" value="ABC_ATPase"/>
    <property type="match status" value="2"/>
</dbReference>
<dbReference type="Proteomes" id="UP001217838">
    <property type="component" value="Unassembled WGS sequence"/>
</dbReference>
<dbReference type="PANTHER" id="PTHR32182">
    <property type="entry name" value="DNA REPLICATION AND REPAIR PROTEIN RECF"/>
    <property type="match status" value="1"/>
</dbReference>
<dbReference type="SUPFAM" id="SSF52540">
    <property type="entry name" value="P-loop containing nucleoside triphosphate hydrolases"/>
    <property type="match status" value="1"/>
</dbReference>
<dbReference type="InterPro" id="IPR014555">
    <property type="entry name" value="RecF-like"/>
</dbReference>
<organism evidence="2 3">
    <name type="scientific">Nannocystis radixulma</name>
    <dbReference type="NCBI Taxonomy" id="2995305"/>
    <lineage>
        <taxon>Bacteria</taxon>
        <taxon>Pseudomonadati</taxon>
        <taxon>Myxococcota</taxon>
        <taxon>Polyangia</taxon>
        <taxon>Nannocystales</taxon>
        <taxon>Nannocystaceae</taxon>
        <taxon>Nannocystis</taxon>
    </lineage>
</organism>
<evidence type="ECO:0000313" key="2">
    <source>
        <dbReference type="EMBL" id="MDC0675664.1"/>
    </source>
</evidence>
<name>A0ABT5BNC1_9BACT</name>
<dbReference type="PANTHER" id="PTHR32182:SF22">
    <property type="entry name" value="ATP-DEPENDENT ENDONUCLEASE, OLD FAMILY-RELATED"/>
    <property type="match status" value="1"/>
</dbReference>
<dbReference type="InterPro" id="IPR027417">
    <property type="entry name" value="P-loop_NTPase"/>
</dbReference>
<keyword evidence="3" id="KW-1185">Reference proteome</keyword>
<sequence>MSTPLRLTHVSLHRFKAAFALEGVPLRPFNVIIGRNGAGKSTLLEGLQWIDAAIRGTVDTACDRYNGIGDLVNHRHSIAPPGFELHTRLQSPAGAFADYHCNILAGPFEDVATVGSERLRIGSSDARQSTEVLWTEAGVRLTAQGEFGHSDRLALSRIDELLGAPELPVTGGDIAEFWKNAVFLRLEPTDLAQGGALRRPSLAPLLDERGATLPALIEELDNDGRQELVDMLQSVLPDFHGVEVFRGGDSRSGNYALTEDILYKGAAGKKSFRIPSWMLSEGTRRMTAIFALLAHRPGPSLLCIEEVENGLDPISVRRVLGYLKEASLRGVQVILTTHSPWLLDDVDVDDVLVVRRAVGDTTYTRLADDPASQKSDPRVRPGGRYIDLLES</sequence>
<evidence type="ECO:0000259" key="1">
    <source>
        <dbReference type="SMART" id="SM00382"/>
    </source>
</evidence>
<dbReference type="InterPro" id="IPR003593">
    <property type="entry name" value="AAA+_ATPase"/>
</dbReference>
<dbReference type="InterPro" id="IPR003959">
    <property type="entry name" value="ATPase_AAA_core"/>
</dbReference>
<gene>
    <name evidence="2" type="ORF">POL58_48425</name>
</gene>
<dbReference type="Gene3D" id="3.40.50.300">
    <property type="entry name" value="P-loop containing nucleotide triphosphate hydrolases"/>
    <property type="match status" value="2"/>
</dbReference>
<proteinExistence type="predicted"/>
<protein>
    <submittedName>
        <fullName evidence="2">AAA family ATPase</fullName>
    </submittedName>
</protein>
<dbReference type="PIRSF" id="PIRSF029347">
    <property type="entry name" value="RecF"/>
    <property type="match status" value="1"/>
</dbReference>
<feature type="domain" description="AAA+ ATPase" evidence="1">
    <location>
        <begin position="26"/>
        <end position="358"/>
    </location>
</feature>
<dbReference type="RefSeq" id="WP_272010998.1">
    <property type="nucleotide sequence ID" value="NZ_JAQNDN010000028.1"/>
</dbReference>